<reference evidence="8 9" key="1">
    <citation type="submission" date="2019-02" db="EMBL/GenBank/DDBJ databases">
        <title>Genome sequencing of the rare red list fungi Dentipellis fragilis.</title>
        <authorList>
            <person name="Buettner E."/>
            <person name="Kellner H."/>
        </authorList>
    </citation>
    <scope>NUCLEOTIDE SEQUENCE [LARGE SCALE GENOMIC DNA]</scope>
    <source>
        <strain evidence="8 9">DSM 105465</strain>
    </source>
</reference>
<feature type="transmembrane region" description="Helical" evidence="6">
    <location>
        <begin position="337"/>
        <end position="359"/>
    </location>
</feature>
<feature type="compositionally biased region" description="Pro residues" evidence="5">
    <location>
        <begin position="479"/>
        <end position="489"/>
    </location>
</feature>
<dbReference type="CDD" id="cd16448">
    <property type="entry name" value="RING-H2"/>
    <property type="match status" value="1"/>
</dbReference>
<evidence type="ECO:0000256" key="1">
    <source>
        <dbReference type="ARBA" id="ARBA00022723"/>
    </source>
</evidence>
<gene>
    <name evidence="8" type="ORF">EVG20_g7725</name>
</gene>
<feature type="compositionally biased region" description="Low complexity" evidence="5">
    <location>
        <begin position="275"/>
        <end position="295"/>
    </location>
</feature>
<sequence>MVGVYNYCLCDRLEAPGATHPYLDKNKHRDASIPSTALAPVMDQPPNDLETPPISNDIDDDPAITTPYLERTHGSSLSFQAPSATDISTRTPHTDSTAGHRTETLNVEDEDEGDSEDDDEPVFEASVAPRPPLVPVPTLASLERTTSEPLEAQLTQTQPPSPPAHTRRRRERHWRVGRVLAFFGYGHDNKARRALVSVIWHLALDLAQILAIIILLAYAAHHRSPRFPDMNEWSACDKPLGVWNALWAGRLTINVALTFWRWSFDRAGSQRAAAQDADAETANATRSANSGTGPRRLTRGPTPPRRRPNGSAAGTAYGHASTNGEGSEQTQKQPPQWYSRVVVARSIFTIVWFILAHVFEYTSTDTCRFSAPHIWWLTFALLCILYVGIVEVIVLALVVFIIGPIIFLFWNIFLLCIGRHPLQNPHYIKPDVGKLSKSVVDAIPLVIYIPPPPGSEETTADTKDPSRPITSPPIAYSYPPKPAPAPPPPARRRFRFLRLKRRRGTAGDEKGACGEGGKDEKNGTGNGNGGVWEDKWEKGEYPFVLLENNRAACAICLMDFEAPRRLDGEAEEHVQEVQEVEQAPVHVGGEGGGERAKGGLQLEDAGEGVQPLRLLECGHVFHKTCLDPWLIDVSGRCPVCQRPVEPPNEPEDKHQRRMRRRQERREMRAAALARRAERREASNV</sequence>
<dbReference type="SUPFAM" id="SSF57850">
    <property type="entry name" value="RING/U-box"/>
    <property type="match status" value="1"/>
</dbReference>
<feature type="transmembrane region" description="Helical" evidence="6">
    <location>
        <begin position="198"/>
        <end position="220"/>
    </location>
</feature>
<evidence type="ECO:0000313" key="8">
    <source>
        <dbReference type="EMBL" id="TFY59599.1"/>
    </source>
</evidence>
<proteinExistence type="predicted"/>
<keyword evidence="1" id="KW-0479">Metal-binding</keyword>
<comment type="caution">
    <text evidence="8">The sequence shown here is derived from an EMBL/GenBank/DDBJ whole genome shotgun (WGS) entry which is preliminary data.</text>
</comment>
<dbReference type="GO" id="GO:0061630">
    <property type="term" value="F:ubiquitin protein ligase activity"/>
    <property type="evidence" value="ECO:0007669"/>
    <property type="project" value="TreeGrafter"/>
</dbReference>
<feature type="region of interest" description="Disordered" evidence="5">
    <location>
        <begin position="503"/>
        <end position="533"/>
    </location>
</feature>
<dbReference type="SMART" id="SM00184">
    <property type="entry name" value="RING"/>
    <property type="match status" value="1"/>
</dbReference>
<dbReference type="PANTHER" id="PTHR45931:SF3">
    <property type="entry name" value="RING ZINC FINGER-CONTAINING PROTEIN"/>
    <property type="match status" value="1"/>
</dbReference>
<accession>A0A4Y9YFD5</accession>
<dbReference type="InterPro" id="IPR051834">
    <property type="entry name" value="RING_finger_E3_ligase"/>
</dbReference>
<name>A0A4Y9YFD5_9AGAM</name>
<dbReference type="GO" id="GO:0005634">
    <property type="term" value="C:nucleus"/>
    <property type="evidence" value="ECO:0007669"/>
    <property type="project" value="TreeGrafter"/>
</dbReference>
<organism evidence="8 9">
    <name type="scientific">Dentipellis fragilis</name>
    <dbReference type="NCBI Taxonomy" id="205917"/>
    <lineage>
        <taxon>Eukaryota</taxon>
        <taxon>Fungi</taxon>
        <taxon>Dikarya</taxon>
        <taxon>Basidiomycota</taxon>
        <taxon>Agaricomycotina</taxon>
        <taxon>Agaricomycetes</taxon>
        <taxon>Russulales</taxon>
        <taxon>Hericiaceae</taxon>
        <taxon>Dentipellis</taxon>
    </lineage>
</organism>
<dbReference type="Proteomes" id="UP000298327">
    <property type="component" value="Unassembled WGS sequence"/>
</dbReference>
<feature type="region of interest" description="Disordered" evidence="5">
    <location>
        <begin position="148"/>
        <end position="170"/>
    </location>
</feature>
<evidence type="ECO:0000256" key="5">
    <source>
        <dbReference type="SAM" id="MobiDB-lite"/>
    </source>
</evidence>
<keyword evidence="6" id="KW-0812">Transmembrane</keyword>
<dbReference type="InterPro" id="IPR001841">
    <property type="entry name" value="Znf_RING"/>
</dbReference>
<keyword evidence="2 4" id="KW-0863">Zinc-finger</keyword>
<feature type="compositionally biased region" description="Polar residues" evidence="5">
    <location>
        <begin position="320"/>
        <end position="332"/>
    </location>
</feature>
<feature type="compositionally biased region" description="Basic and acidic residues" evidence="5">
    <location>
        <begin position="505"/>
        <end position="522"/>
    </location>
</feature>
<keyword evidence="9" id="KW-1185">Reference proteome</keyword>
<dbReference type="OrthoDB" id="8062037at2759"/>
<keyword evidence="3" id="KW-0862">Zinc</keyword>
<dbReference type="Gene3D" id="3.30.40.10">
    <property type="entry name" value="Zinc/RING finger domain, C3HC4 (zinc finger)"/>
    <property type="match status" value="1"/>
</dbReference>
<feature type="compositionally biased region" description="Polar residues" evidence="5">
    <location>
        <begin position="74"/>
        <end position="97"/>
    </location>
</feature>
<feature type="transmembrane region" description="Helical" evidence="6">
    <location>
        <begin position="240"/>
        <end position="260"/>
    </location>
</feature>
<keyword evidence="6" id="KW-1133">Transmembrane helix</keyword>
<protein>
    <recommendedName>
        <fullName evidence="7">RING-type domain-containing protein</fullName>
    </recommendedName>
</protein>
<feature type="compositionally biased region" description="Polar residues" evidence="5">
    <location>
        <begin position="148"/>
        <end position="158"/>
    </location>
</feature>
<evidence type="ECO:0000256" key="4">
    <source>
        <dbReference type="PROSITE-ProRule" id="PRU00175"/>
    </source>
</evidence>
<feature type="compositionally biased region" description="Acidic residues" evidence="5">
    <location>
        <begin position="106"/>
        <end position="122"/>
    </location>
</feature>
<dbReference type="AlphaFoldDB" id="A0A4Y9YFD5"/>
<evidence type="ECO:0000256" key="3">
    <source>
        <dbReference type="ARBA" id="ARBA00022833"/>
    </source>
</evidence>
<feature type="region of interest" description="Disordered" evidence="5">
    <location>
        <begin position="275"/>
        <end position="332"/>
    </location>
</feature>
<feature type="region of interest" description="Disordered" evidence="5">
    <location>
        <begin position="451"/>
        <end position="490"/>
    </location>
</feature>
<feature type="compositionally biased region" description="Basic and acidic residues" evidence="5">
    <location>
        <begin position="663"/>
        <end position="684"/>
    </location>
</feature>
<dbReference type="InterPro" id="IPR013083">
    <property type="entry name" value="Znf_RING/FYVE/PHD"/>
</dbReference>
<dbReference type="PROSITE" id="PS50089">
    <property type="entry name" value="ZF_RING_2"/>
    <property type="match status" value="1"/>
</dbReference>
<feature type="transmembrane region" description="Helical" evidence="6">
    <location>
        <begin position="379"/>
        <end position="410"/>
    </location>
</feature>
<evidence type="ECO:0000313" key="9">
    <source>
        <dbReference type="Proteomes" id="UP000298327"/>
    </source>
</evidence>
<evidence type="ECO:0000256" key="6">
    <source>
        <dbReference type="SAM" id="Phobius"/>
    </source>
</evidence>
<evidence type="ECO:0000256" key="2">
    <source>
        <dbReference type="ARBA" id="ARBA00022771"/>
    </source>
</evidence>
<dbReference type="Pfam" id="PF13639">
    <property type="entry name" value="zf-RING_2"/>
    <property type="match status" value="1"/>
</dbReference>
<dbReference type="STRING" id="205917.A0A4Y9YFD5"/>
<feature type="region of interest" description="Disordered" evidence="5">
    <location>
        <begin position="642"/>
        <end position="684"/>
    </location>
</feature>
<dbReference type="PANTHER" id="PTHR45931">
    <property type="entry name" value="SI:CH211-59O9.10"/>
    <property type="match status" value="1"/>
</dbReference>
<dbReference type="EMBL" id="SEOQ01000609">
    <property type="protein sequence ID" value="TFY59599.1"/>
    <property type="molecule type" value="Genomic_DNA"/>
</dbReference>
<dbReference type="GO" id="GO:0008270">
    <property type="term" value="F:zinc ion binding"/>
    <property type="evidence" value="ECO:0007669"/>
    <property type="project" value="UniProtKB-KW"/>
</dbReference>
<keyword evidence="6" id="KW-0472">Membrane</keyword>
<feature type="domain" description="RING-type" evidence="7">
    <location>
        <begin position="553"/>
        <end position="641"/>
    </location>
</feature>
<evidence type="ECO:0000259" key="7">
    <source>
        <dbReference type="PROSITE" id="PS50089"/>
    </source>
</evidence>
<dbReference type="GO" id="GO:0006511">
    <property type="term" value="P:ubiquitin-dependent protein catabolic process"/>
    <property type="evidence" value="ECO:0007669"/>
    <property type="project" value="TreeGrafter"/>
</dbReference>
<feature type="region of interest" description="Disordered" evidence="5">
    <location>
        <begin position="37"/>
        <end position="136"/>
    </location>
</feature>